<dbReference type="PROSITE" id="PS50846">
    <property type="entry name" value="HMA_2"/>
    <property type="match status" value="1"/>
</dbReference>
<dbReference type="CDD" id="cd00371">
    <property type="entry name" value="HMA"/>
    <property type="match status" value="1"/>
</dbReference>
<protein>
    <recommendedName>
        <fullName evidence="1">HMA domain-containing protein</fullName>
    </recommendedName>
</protein>
<accession>A0A382ZDJ8</accession>
<gene>
    <name evidence="2" type="ORF">METZ01_LOCUS446425</name>
</gene>
<dbReference type="SUPFAM" id="SSF55008">
    <property type="entry name" value="HMA, heavy metal-associated domain"/>
    <property type="match status" value="1"/>
</dbReference>
<evidence type="ECO:0000313" key="2">
    <source>
        <dbReference type="EMBL" id="SVD93571.1"/>
    </source>
</evidence>
<dbReference type="GO" id="GO:0046872">
    <property type="term" value="F:metal ion binding"/>
    <property type="evidence" value="ECO:0007669"/>
    <property type="project" value="InterPro"/>
</dbReference>
<proteinExistence type="predicted"/>
<organism evidence="2">
    <name type="scientific">marine metagenome</name>
    <dbReference type="NCBI Taxonomy" id="408172"/>
    <lineage>
        <taxon>unclassified sequences</taxon>
        <taxon>metagenomes</taxon>
        <taxon>ecological metagenomes</taxon>
    </lineage>
</organism>
<dbReference type="AlphaFoldDB" id="A0A382ZDJ8"/>
<dbReference type="InterPro" id="IPR006121">
    <property type="entry name" value="HMA_dom"/>
</dbReference>
<sequence>MKHYRNLLIGMLACMVTLFAGAVPASETKSGSKEPPALKPDEVRLRVKGLVCAFCAQGLRKKVSKLDFVDTKKPRKGVTVDEKNGYMVVVLKSGKTPVWKDLFVAVEKAGFEATEGEALVDGERVVHKPDEKK</sequence>
<reference evidence="2" key="1">
    <citation type="submission" date="2018-05" db="EMBL/GenBank/DDBJ databases">
        <authorList>
            <person name="Lanie J.A."/>
            <person name="Ng W.-L."/>
            <person name="Kazmierczak K.M."/>
            <person name="Andrzejewski T.M."/>
            <person name="Davidsen T.M."/>
            <person name="Wayne K.J."/>
            <person name="Tettelin H."/>
            <person name="Glass J.I."/>
            <person name="Rusch D."/>
            <person name="Podicherti R."/>
            <person name="Tsui H.-C.T."/>
            <person name="Winkler M.E."/>
        </authorList>
    </citation>
    <scope>NUCLEOTIDE SEQUENCE</scope>
</reference>
<name>A0A382ZDJ8_9ZZZZ</name>
<dbReference type="EMBL" id="UINC01183034">
    <property type="protein sequence ID" value="SVD93571.1"/>
    <property type="molecule type" value="Genomic_DNA"/>
</dbReference>
<evidence type="ECO:0000259" key="1">
    <source>
        <dbReference type="PROSITE" id="PS50846"/>
    </source>
</evidence>
<dbReference type="Gene3D" id="3.30.70.100">
    <property type="match status" value="1"/>
</dbReference>
<feature type="domain" description="HMA" evidence="1">
    <location>
        <begin position="41"/>
        <end position="114"/>
    </location>
</feature>
<dbReference type="InterPro" id="IPR036163">
    <property type="entry name" value="HMA_dom_sf"/>
</dbReference>